<feature type="domain" description="ParB-like N-terminal" evidence="4">
    <location>
        <begin position="37"/>
        <end position="127"/>
    </location>
</feature>
<dbReference type="GO" id="GO:0007059">
    <property type="term" value="P:chromosome segregation"/>
    <property type="evidence" value="ECO:0007669"/>
    <property type="project" value="UniProtKB-KW"/>
</dbReference>
<accession>A0AAD0SKN4</accession>
<proteinExistence type="inferred from homology"/>
<dbReference type="PANTHER" id="PTHR33375">
    <property type="entry name" value="CHROMOSOME-PARTITIONING PROTEIN PARB-RELATED"/>
    <property type="match status" value="1"/>
</dbReference>
<dbReference type="Gene3D" id="3.90.1530.30">
    <property type="match status" value="1"/>
</dbReference>
<dbReference type="CDD" id="cd16393">
    <property type="entry name" value="SPO0J_N"/>
    <property type="match status" value="1"/>
</dbReference>
<dbReference type="Proteomes" id="UP000262029">
    <property type="component" value="Chromosome"/>
</dbReference>
<dbReference type="Pfam" id="PF17762">
    <property type="entry name" value="HTH_ParB"/>
    <property type="match status" value="1"/>
</dbReference>
<sequence length="293" mass="33093">MKLGGKMALGRGLGELLGEVETAYENSNSNSNSSGVKKIEVALIDANPNQPRKVFDETKLQELSDSIKEHGLLQPIVVVENDNGRYTLIAGERRLRAHKLASLEEISAIITNIDELKLREHALIENIQREDLNVIELAFCYAQLINEHNITHEELSKKVFKSRASITNTLRLLQLSSYVQQFLSSGKLSAGHAKVMIGLDPNIQKQLCDKIISEDLSVREVEKLIKDIKEEKISKDINEKKNVTNSYNTEVLNNFLEVLKNDKIKAKLDKNSIKITFNSQDDIDRIISYLNLQ</sequence>
<dbReference type="GO" id="GO:0045881">
    <property type="term" value="P:positive regulation of sporulation resulting in formation of a cellular spore"/>
    <property type="evidence" value="ECO:0007669"/>
    <property type="project" value="TreeGrafter"/>
</dbReference>
<dbReference type="GO" id="GO:0003677">
    <property type="term" value="F:DNA binding"/>
    <property type="evidence" value="ECO:0007669"/>
    <property type="project" value="UniProtKB-KW"/>
</dbReference>
<evidence type="ECO:0000259" key="4">
    <source>
        <dbReference type="SMART" id="SM00470"/>
    </source>
</evidence>
<dbReference type="InterPro" id="IPR004437">
    <property type="entry name" value="ParB/RepB/Spo0J"/>
</dbReference>
<dbReference type="PANTHER" id="PTHR33375:SF1">
    <property type="entry name" value="CHROMOSOME-PARTITIONING PROTEIN PARB-RELATED"/>
    <property type="match status" value="1"/>
</dbReference>
<dbReference type="EMBL" id="CP032099">
    <property type="protein sequence ID" value="AXX84353.1"/>
    <property type="molecule type" value="Genomic_DNA"/>
</dbReference>
<evidence type="ECO:0000313" key="5">
    <source>
        <dbReference type="EMBL" id="AXX84353.1"/>
    </source>
</evidence>
<evidence type="ECO:0000313" key="6">
    <source>
        <dbReference type="Proteomes" id="UP000262029"/>
    </source>
</evidence>
<dbReference type="InterPro" id="IPR003115">
    <property type="entry name" value="ParB_N"/>
</dbReference>
<dbReference type="Gene3D" id="1.10.10.2830">
    <property type="match status" value="1"/>
</dbReference>
<reference evidence="5 6" key="1">
    <citation type="submission" date="2018-08" db="EMBL/GenBank/DDBJ databases">
        <title>Complete genome of the Arcobacter skirrowii type strain LMG 6621.</title>
        <authorList>
            <person name="Miller W.G."/>
            <person name="Yee E."/>
            <person name="Bono J.L."/>
        </authorList>
    </citation>
    <scope>NUCLEOTIDE SEQUENCE [LARGE SCALE GENOMIC DNA]</scope>
    <source>
        <strain evidence="5 6">CCUG 10374</strain>
    </source>
</reference>
<keyword evidence="2" id="KW-0159">Chromosome partition</keyword>
<organism evidence="5 6">
    <name type="scientific">Aliarcobacter skirrowii CCUG 10374</name>
    <dbReference type="NCBI Taxonomy" id="1032239"/>
    <lineage>
        <taxon>Bacteria</taxon>
        <taxon>Pseudomonadati</taxon>
        <taxon>Campylobacterota</taxon>
        <taxon>Epsilonproteobacteria</taxon>
        <taxon>Campylobacterales</taxon>
        <taxon>Arcobacteraceae</taxon>
        <taxon>Aliarcobacter</taxon>
    </lineage>
</organism>
<dbReference type="InterPro" id="IPR041468">
    <property type="entry name" value="HTH_ParB/Spo0J"/>
</dbReference>
<gene>
    <name evidence="5" type="primary">parB</name>
    <name evidence="5" type="ORF">ASKIR_0524</name>
</gene>
<evidence type="ECO:0000256" key="1">
    <source>
        <dbReference type="ARBA" id="ARBA00006295"/>
    </source>
</evidence>
<dbReference type="SMART" id="SM00470">
    <property type="entry name" value="ParB"/>
    <property type="match status" value="1"/>
</dbReference>
<dbReference type="Pfam" id="PF02195">
    <property type="entry name" value="ParB_N"/>
    <property type="match status" value="1"/>
</dbReference>
<evidence type="ECO:0000256" key="3">
    <source>
        <dbReference type="ARBA" id="ARBA00023125"/>
    </source>
</evidence>
<dbReference type="FunFam" id="1.10.10.2830:FF:000001">
    <property type="entry name" value="Chromosome partitioning protein ParB"/>
    <property type="match status" value="1"/>
</dbReference>
<dbReference type="InterPro" id="IPR036086">
    <property type="entry name" value="ParB/Sulfiredoxin_sf"/>
</dbReference>
<dbReference type="InterPro" id="IPR050336">
    <property type="entry name" value="Chromosome_partition/occlusion"/>
</dbReference>
<dbReference type="SUPFAM" id="SSF110849">
    <property type="entry name" value="ParB/Sulfiredoxin"/>
    <property type="match status" value="1"/>
</dbReference>
<protein>
    <submittedName>
        <fullName evidence="5">Chromosome partitioning protein</fullName>
    </submittedName>
</protein>
<dbReference type="FunFam" id="3.90.1530.30:FF:000001">
    <property type="entry name" value="Chromosome partitioning protein ParB"/>
    <property type="match status" value="1"/>
</dbReference>
<dbReference type="GO" id="GO:0005694">
    <property type="term" value="C:chromosome"/>
    <property type="evidence" value="ECO:0007669"/>
    <property type="project" value="TreeGrafter"/>
</dbReference>
<comment type="similarity">
    <text evidence="1">Belongs to the ParB family.</text>
</comment>
<keyword evidence="3" id="KW-0238">DNA-binding</keyword>
<evidence type="ECO:0000256" key="2">
    <source>
        <dbReference type="ARBA" id="ARBA00022829"/>
    </source>
</evidence>
<dbReference type="AlphaFoldDB" id="A0AAD0SKN4"/>
<dbReference type="NCBIfam" id="TIGR00180">
    <property type="entry name" value="parB_part"/>
    <property type="match status" value="1"/>
</dbReference>
<dbReference type="SUPFAM" id="SSF109709">
    <property type="entry name" value="KorB DNA-binding domain-like"/>
    <property type="match status" value="1"/>
</dbReference>
<name>A0AAD0SKN4_9BACT</name>